<feature type="compositionally biased region" description="Low complexity" evidence="12">
    <location>
        <begin position="417"/>
        <end position="427"/>
    </location>
</feature>
<evidence type="ECO:0000256" key="4">
    <source>
        <dbReference type="ARBA" id="ARBA00022705"/>
    </source>
</evidence>
<dbReference type="InterPro" id="IPR012763">
    <property type="entry name" value="DNA_pol_III_sug/sutau_N"/>
</dbReference>
<evidence type="ECO:0000313" key="14">
    <source>
        <dbReference type="EMBL" id="ESR27001.1"/>
    </source>
</evidence>
<dbReference type="GO" id="GO:0009360">
    <property type="term" value="C:DNA polymerase III complex"/>
    <property type="evidence" value="ECO:0007669"/>
    <property type="project" value="InterPro"/>
</dbReference>
<feature type="region of interest" description="Disordered" evidence="12">
    <location>
        <begin position="571"/>
        <end position="590"/>
    </location>
</feature>
<dbReference type="FunFam" id="3.40.50.300:FF:000014">
    <property type="entry name" value="DNA polymerase III subunit gamma/tau"/>
    <property type="match status" value="1"/>
</dbReference>
<dbReference type="Gene3D" id="1.10.8.60">
    <property type="match status" value="1"/>
</dbReference>
<comment type="function">
    <text evidence="11">DNA polymerase III is a complex, multichain enzyme responsible for most of the replicative synthesis in bacteria. This DNA polymerase also exhibits 3' to 5' exonuclease activity.</text>
</comment>
<evidence type="ECO:0000256" key="6">
    <source>
        <dbReference type="ARBA" id="ARBA00022741"/>
    </source>
</evidence>
<keyword evidence="15" id="KW-1185">Reference proteome</keyword>
<dbReference type="InterPro" id="IPR008921">
    <property type="entry name" value="DNA_pol3_clamp-load_cplx_C"/>
</dbReference>
<dbReference type="InterPro" id="IPR022107">
    <property type="entry name" value="DNA_pol_III_gamma/tau_C"/>
</dbReference>
<organism evidence="14 15">
    <name type="scientific">Lutibaculum baratangense AMV1</name>
    <dbReference type="NCBI Taxonomy" id="631454"/>
    <lineage>
        <taxon>Bacteria</taxon>
        <taxon>Pseudomonadati</taxon>
        <taxon>Pseudomonadota</taxon>
        <taxon>Alphaproteobacteria</taxon>
        <taxon>Hyphomicrobiales</taxon>
        <taxon>Tepidamorphaceae</taxon>
        <taxon>Lutibaculum</taxon>
    </lineage>
</organism>
<feature type="compositionally biased region" description="Gly residues" evidence="12">
    <location>
        <begin position="381"/>
        <end position="398"/>
    </location>
</feature>
<comment type="catalytic activity">
    <reaction evidence="10 11">
        <text>DNA(n) + a 2'-deoxyribonucleoside 5'-triphosphate = DNA(n+1) + diphosphate</text>
        <dbReference type="Rhea" id="RHEA:22508"/>
        <dbReference type="Rhea" id="RHEA-COMP:17339"/>
        <dbReference type="Rhea" id="RHEA-COMP:17340"/>
        <dbReference type="ChEBI" id="CHEBI:33019"/>
        <dbReference type="ChEBI" id="CHEBI:61560"/>
        <dbReference type="ChEBI" id="CHEBI:173112"/>
        <dbReference type="EC" id="2.7.7.7"/>
    </reaction>
</comment>
<evidence type="ECO:0000256" key="12">
    <source>
        <dbReference type="SAM" id="MobiDB-lite"/>
    </source>
</evidence>
<name>V4RLV7_9HYPH</name>
<comment type="caution">
    <text evidence="14">The sequence shown here is derived from an EMBL/GenBank/DDBJ whole genome shotgun (WGS) entry which is preliminary data.</text>
</comment>
<dbReference type="Gene3D" id="1.20.272.10">
    <property type="match status" value="1"/>
</dbReference>
<feature type="domain" description="AAA+ ATPase" evidence="13">
    <location>
        <begin position="33"/>
        <end position="180"/>
    </location>
</feature>
<dbReference type="NCBIfam" id="NF006585">
    <property type="entry name" value="PRK09111.1"/>
    <property type="match status" value="1"/>
</dbReference>
<dbReference type="EC" id="2.7.7.7" evidence="11"/>
<evidence type="ECO:0000256" key="10">
    <source>
        <dbReference type="ARBA" id="ARBA00049244"/>
    </source>
</evidence>
<dbReference type="GO" id="GO:0005524">
    <property type="term" value="F:ATP binding"/>
    <property type="evidence" value="ECO:0007669"/>
    <property type="project" value="UniProtKB-KW"/>
</dbReference>
<feature type="region of interest" description="Disordered" evidence="12">
    <location>
        <begin position="378"/>
        <end position="449"/>
    </location>
</feature>
<dbReference type="PANTHER" id="PTHR11669">
    <property type="entry name" value="REPLICATION FACTOR C / DNA POLYMERASE III GAMMA-TAU SUBUNIT"/>
    <property type="match status" value="1"/>
</dbReference>
<evidence type="ECO:0000313" key="15">
    <source>
        <dbReference type="Proteomes" id="UP000017819"/>
    </source>
</evidence>
<dbReference type="GO" id="GO:0003677">
    <property type="term" value="F:DNA binding"/>
    <property type="evidence" value="ECO:0007669"/>
    <property type="project" value="InterPro"/>
</dbReference>
<evidence type="ECO:0000256" key="9">
    <source>
        <dbReference type="ARBA" id="ARBA00022932"/>
    </source>
</evidence>
<dbReference type="Pfam" id="PF22608">
    <property type="entry name" value="DNAX_ATPase_lid"/>
    <property type="match status" value="1"/>
</dbReference>
<comment type="similarity">
    <text evidence="1 11">Belongs to the DnaX/STICHEL family.</text>
</comment>
<proteinExistence type="inferred from homology"/>
<feature type="compositionally biased region" description="Pro residues" evidence="12">
    <location>
        <begin position="439"/>
        <end position="449"/>
    </location>
</feature>
<dbReference type="GO" id="GO:0006261">
    <property type="term" value="P:DNA-templated DNA replication"/>
    <property type="evidence" value="ECO:0007669"/>
    <property type="project" value="TreeGrafter"/>
</dbReference>
<protein>
    <recommendedName>
        <fullName evidence="11">DNA polymerase III subunit gamma/tau</fullName>
        <ecNumber evidence="11">2.7.7.7</ecNumber>
    </recommendedName>
</protein>
<keyword evidence="2 11" id="KW-0808">Transferase</keyword>
<keyword evidence="8 11" id="KW-0067">ATP-binding</keyword>
<dbReference type="STRING" id="631454.N177_0427"/>
<evidence type="ECO:0000256" key="8">
    <source>
        <dbReference type="ARBA" id="ARBA00022840"/>
    </source>
</evidence>
<dbReference type="Gene3D" id="3.40.50.300">
    <property type="entry name" value="P-loop containing nucleotide triphosphate hydrolases"/>
    <property type="match status" value="1"/>
</dbReference>
<evidence type="ECO:0000256" key="11">
    <source>
        <dbReference type="RuleBase" id="RU364063"/>
    </source>
</evidence>
<keyword evidence="6 11" id="KW-0547">Nucleotide-binding</keyword>
<gene>
    <name evidence="11" type="primary">dnaX</name>
    <name evidence="14" type="ORF">N177_0427</name>
</gene>
<evidence type="ECO:0000256" key="1">
    <source>
        <dbReference type="ARBA" id="ARBA00006360"/>
    </source>
</evidence>
<dbReference type="Pfam" id="PF13177">
    <property type="entry name" value="DNA_pol3_delta2"/>
    <property type="match status" value="1"/>
</dbReference>
<evidence type="ECO:0000259" key="13">
    <source>
        <dbReference type="SMART" id="SM00382"/>
    </source>
</evidence>
<dbReference type="InterPro" id="IPR050238">
    <property type="entry name" value="DNA_Rep/Repair_Clamp_Loader"/>
</dbReference>
<keyword evidence="5" id="KW-0479">Metal-binding</keyword>
<dbReference type="Pfam" id="PF12169">
    <property type="entry name" value="DNA_pol3_gamma3"/>
    <property type="match status" value="1"/>
</dbReference>
<dbReference type="eggNOG" id="COG2812">
    <property type="taxonomic scope" value="Bacteria"/>
</dbReference>
<dbReference type="PANTHER" id="PTHR11669:SF0">
    <property type="entry name" value="PROTEIN STICHEL-LIKE 2"/>
    <property type="match status" value="1"/>
</dbReference>
<dbReference type="SUPFAM" id="SSF52540">
    <property type="entry name" value="P-loop containing nucleoside triphosphate hydrolases"/>
    <property type="match status" value="1"/>
</dbReference>
<evidence type="ECO:0000256" key="2">
    <source>
        <dbReference type="ARBA" id="ARBA00022679"/>
    </source>
</evidence>
<evidence type="ECO:0000256" key="7">
    <source>
        <dbReference type="ARBA" id="ARBA00022833"/>
    </source>
</evidence>
<dbReference type="Proteomes" id="UP000017819">
    <property type="component" value="Unassembled WGS sequence"/>
</dbReference>
<dbReference type="GO" id="GO:0003887">
    <property type="term" value="F:DNA-directed DNA polymerase activity"/>
    <property type="evidence" value="ECO:0007669"/>
    <property type="project" value="UniProtKB-KW"/>
</dbReference>
<dbReference type="InterPro" id="IPR022754">
    <property type="entry name" value="DNA_pol_III_gamma-3"/>
</dbReference>
<keyword evidence="4 11" id="KW-0235">DNA replication</keyword>
<evidence type="ECO:0000256" key="5">
    <source>
        <dbReference type="ARBA" id="ARBA00022723"/>
    </source>
</evidence>
<dbReference type="CDD" id="cd00009">
    <property type="entry name" value="AAA"/>
    <property type="match status" value="1"/>
</dbReference>
<dbReference type="InterPro" id="IPR045085">
    <property type="entry name" value="HLD_clamp_pol_III_gamma_tau"/>
</dbReference>
<dbReference type="NCBIfam" id="TIGR02397">
    <property type="entry name" value="dnaX_nterm"/>
    <property type="match status" value="1"/>
</dbReference>
<keyword evidence="3 11" id="KW-0548">Nucleotidyltransferase</keyword>
<dbReference type="FunFam" id="1.10.8.60:FF:000013">
    <property type="entry name" value="DNA polymerase III subunit gamma/tau"/>
    <property type="match status" value="1"/>
</dbReference>
<dbReference type="InterPro" id="IPR003593">
    <property type="entry name" value="AAA+_ATPase"/>
</dbReference>
<keyword evidence="7" id="KW-0862">Zinc</keyword>
<dbReference type="EMBL" id="AWXZ01000012">
    <property type="protein sequence ID" value="ESR27001.1"/>
    <property type="molecule type" value="Genomic_DNA"/>
</dbReference>
<dbReference type="PATRIC" id="fig|631454.5.peg.419"/>
<keyword evidence="9 11" id="KW-0239">DNA-directed DNA polymerase</keyword>
<accession>V4RLV7</accession>
<dbReference type="SMART" id="SM00382">
    <property type="entry name" value="AAA"/>
    <property type="match status" value="1"/>
</dbReference>
<dbReference type="Pfam" id="PF12362">
    <property type="entry name" value="DUF3646"/>
    <property type="match status" value="1"/>
</dbReference>
<feature type="compositionally biased region" description="Basic and acidic residues" evidence="12">
    <location>
        <begin position="428"/>
        <end position="438"/>
    </location>
</feature>
<sequence>MLARKYRPQGFEDLIGQAPMVRTLRNAFASGRIAQAYMLTGVRGVGKTTTARILARALNYEGTDGTAGPTLDMQAEGVHCRAILESRHVDVIEMDAASHTGIDDIREIIEAVRYRPAQARYKIYIIDEVHMLSKAAFNGLLKTLEEPPEHVKFVFATTEIRKVPITILSRCQRFDLRRVEAGELVRHLGKIATAESVSVTDEALALIARASEGSVRDALSLFDQAIAHGAGEVHTDELRSMLGVADRSRVVDLFEKAMSADVAGALREFAEQYREGAAPEAVLTDLASFSHLVTRLKLVPEAAEDGALSPTEIERGKAFAERLSVPELTRAWQILLKGISETESSSRPEAAAEMVLIRLAHASSLPSPDEVIRKLQEEGASAGGGAPQRPVPGGGGGARAALAAVPQAAPPRPVPQVPQAVAAPAPRAEARAEPEPRPAAEPAPEPMPGPETFEEVVALAQEKRDISLKVALECHVHIVKFEPGRIEMNLGPNGSHALPHELGRKLAEWTGRRWVVTLTREKGGPTLREKAEAEKRSFRDEMARHPSVSAVLERFPGARIVDIRVSEEEPPAEIMAGLEALPPGDEEDET</sequence>
<dbReference type="FunFam" id="1.20.272.10:FF:000003">
    <property type="entry name" value="DNA polymerase III subunit gamma/tau"/>
    <property type="match status" value="1"/>
</dbReference>
<dbReference type="GO" id="GO:0046872">
    <property type="term" value="F:metal ion binding"/>
    <property type="evidence" value="ECO:0007669"/>
    <property type="project" value="UniProtKB-KW"/>
</dbReference>
<dbReference type="InterPro" id="IPR027417">
    <property type="entry name" value="P-loop_NTPase"/>
</dbReference>
<evidence type="ECO:0000256" key="3">
    <source>
        <dbReference type="ARBA" id="ARBA00022695"/>
    </source>
</evidence>
<dbReference type="AlphaFoldDB" id="V4RLV7"/>
<reference evidence="14 15" key="1">
    <citation type="journal article" date="2014" name="Genome Announc.">
        <title>Draft Genome Sequence of Lutibaculum baratangense Strain AMV1T, Isolated from a Mud Volcano in Andamans, India.</title>
        <authorList>
            <person name="Singh A."/>
            <person name="Sreenivas A."/>
            <person name="Sathyanarayana Reddy G."/>
            <person name="Pinnaka A.K."/>
            <person name="Shivaji S."/>
        </authorList>
    </citation>
    <scope>NUCLEOTIDE SEQUENCE [LARGE SCALE GENOMIC DNA]</scope>
    <source>
        <strain evidence="14 15">AMV1</strain>
    </source>
</reference>
<dbReference type="SUPFAM" id="SSF48019">
    <property type="entry name" value="post-AAA+ oligomerization domain-like"/>
    <property type="match status" value="1"/>
</dbReference>
<comment type="subunit">
    <text evidence="11">DNA polymerase III contains a core (composed of alpha, epsilon and theta chains) that associates with a tau subunit. This core dimerizes to form the POLIII' complex. PolIII' associates with the gamma complex (composed of gamma, delta, delta', psi and chi chains) and with the beta chain to form the complete DNA polymerase III complex.</text>
</comment>
<dbReference type="CDD" id="cd18137">
    <property type="entry name" value="HLD_clamp_pol_III_gamma_tau"/>
    <property type="match status" value="1"/>
</dbReference>